<proteinExistence type="predicted"/>
<accession>A0ABT0CFI7</accession>
<name>A0ABT0CFI7_THEVL</name>
<evidence type="ECO:0000313" key="1">
    <source>
        <dbReference type="EMBL" id="MCJ2544499.1"/>
    </source>
</evidence>
<dbReference type="PANTHER" id="PTHR30438:SF2">
    <property type="entry name" value="MEMBRANE PROTEIN"/>
    <property type="match status" value="1"/>
</dbReference>
<gene>
    <name evidence="1" type="ORF">JX360_16570</name>
</gene>
<organism evidence="1 2">
    <name type="scientific">Thermostichus vulcanus str. 'Rupite'</name>
    <dbReference type="NCBI Taxonomy" id="2813851"/>
    <lineage>
        <taxon>Bacteria</taxon>
        <taxon>Bacillati</taxon>
        <taxon>Cyanobacteriota</taxon>
        <taxon>Cyanophyceae</taxon>
        <taxon>Thermostichales</taxon>
        <taxon>Thermostichaceae</taxon>
        <taxon>Thermostichus</taxon>
    </lineage>
</organism>
<sequence length="94" mass="9978">MQTGTRPEQITAQQARVQQLQASLASLDVALSKSVIRAPFAGRIALRHVDEGTVVGSGQPVLRLVESGAWEARIGVPTHLLPPEGSRQTLEVGS</sequence>
<protein>
    <submittedName>
        <fullName evidence="1">HlyD family efflux transporter periplasmic adaptor subunit</fullName>
    </submittedName>
</protein>
<evidence type="ECO:0000313" key="2">
    <source>
        <dbReference type="Proteomes" id="UP000830835"/>
    </source>
</evidence>
<dbReference type="Gene3D" id="1.10.287.470">
    <property type="entry name" value="Helix hairpin bin"/>
    <property type="match status" value="1"/>
</dbReference>
<dbReference type="EMBL" id="JAFIRA010000071">
    <property type="protein sequence ID" value="MCJ2544499.1"/>
    <property type="molecule type" value="Genomic_DNA"/>
</dbReference>
<dbReference type="Gene3D" id="2.40.50.100">
    <property type="match status" value="1"/>
</dbReference>
<dbReference type="RefSeq" id="WP_244353142.1">
    <property type="nucleotide sequence ID" value="NZ_JAFIRA010000071.1"/>
</dbReference>
<dbReference type="Proteomes" id="UP000830835">
    <property type="component" value="Unassembled WGS sequence"/>
</dbReference>
<keyword evidence="2" id="KW-1185">Reference proteome</keyword>
<dbReference type="SUPFAM" id="SSF111369">
    <property type="entry name" value="HlyD-like secretion proteins"/>
    <property type="match status" value="1"/>
</dbReference>
<dbReference type="PANTHER" id="PTHR30438">
    <property type="entry name" value="36 KDA ANTIGEN-RELATED"/>
    <property type="match status" value="1"/>
</dbReference>
<comment type="caution">
    <text evidence="1">The sequence shown here is derived from an EMBL/GenBank/DDBJ whole genome shotgun (WGS) entry which is preliminary data.</text>
</comment>
<reference evidence="1" key="1">
    <citation type="submission" date="2021-02" db="EMBL/GenBank/DDBJ databases">
        <title>The CRISPR/cas machinery reduction and long-range gene transfer in the hot spring cyanobacterium Synechococcus.</title>
        <authorList>
            <person name="Dvorak P."/>
            <person name="Jahodarova E."/>
            <person name="Hasler P."/>
            <person name="Poulickova A."/>
        </authorList>
    </citation>
    <scope>NUCLEOTIDE SEQUENCE</scope>
    <source>
        <strain evidence="1">Rupite</strain>
    </source>
</reference>